<accession>A0A6A5KCC4</accession>
<dbReference type="AlphaFoldDB" id="A0A6A5KCC4"/>
<organism evidence="2 3">
    <name type="scientific">Decorospora gaudefroyi</name>
    <dbReference type="NCBI Taxonomy" id="184978"/>
    <lineage>
        <taxon>Eukaryota</taxon>
        <taxon>Fungi</taxon>
        <taxon>Dikarya</taxon>
        <taxon>Ascomycota</taxon>
        <taxon>Pezizomycotina</taxon>
        <taxon>Dothideomycetes</taxon>
        <taxon>Pleosporomycetidae</taxon>
        <taxon>Pleosporales</taxon>
        <taxon>Pleosporineae</taxon>
        <taxon>Pleosporaceae</taxon>
        <taxon>Decorospora</taxon>
    </lineage>
</organism>
<gene>
    <name evidence="2" type="ORF">BDW02DRAFT_371144</name>
</gene>
<evidence type="ECO:0000256" key="1">
    <source>
        <dbReference type="SAM" id="Phobius"/>
    </source>
</evidence>
<protein>
    <submittedName>
        <fullName evidence="2">Uncharacterized protein</fullName>
    </submittedName>
</protein>
<keyword evidence="3" id="KW-1185">Reference proteome</keyword>
<evidence type="ECO:0000313" key="2">
    <source>
        <dbReference type="EMBL" id="KAF1833771.1"/>
    </source>
</evidence>
<feature type="transmembrane region" description="Helical" evidence="1">
    <location>
        <begin position="77"/>
        <end position="101"/>
    </location>
</feature>
<name>A0A6A5KCC4_9PLEO</name>
<dbReference type="Proteomes" id="UP000800040">
    <property type="component" value="Unassembled WGS sequence"/>
</dbReference>
<keyword evidence="1" id="KW-0812">Transmembrane</keyword>
<evidence type="ECO:0000313" key="3">
    <source>
        <dbReference type="Proteomes" id="UP000800040"/>
    </source>
</evidence>
<sequence>MLFRYGGCSVTSGWTLYYVHTHPISTPLFFAKIMTHLLSTIRHHQTFGPATRSSSLQYSMFFSRKDSVIGLVGMWRYWLVCRGYVVGMLVGMGMGICYGLLGERDGEMGREGGRERYGNIKIKNWKRELKLQVQRPKIKVGKYDLMCMEKKFNAEDTTTT</sequence>
<dbReference type="EMBL" id="ML975313">
    <property type="protein sequence ID" value="KAF1833771.1"/>
    <property type="molecule type" value="Genomic_DNA"/>
</dbReference>
<reference evidence="2" key="1">
    <citation type="submission" date="2020-01" db="EMBL/GenBank/DDBJ databases">
        <authorList>
            <consortium name="DOE Joint Genome Institute"/>
            <person name="Haridas S."/>
            <person name="Albert R."/>
            <person name="Binder M."/>
            <person name="Bloem J."/>
            <person name="Labutti K."/>
            <person name="Salamov A."/>
            <person name="Andreopoulos B."/>
            <person name="Baker S.E."/>
            <person name="Barry K."/>
            <person name="Bills G."/>
            <person name="Bluhm B.H."/>
            <person name="Cannon C."/>
            <person name="Castanera R."/>
            <person name="Culley D.E."/>
            <person name="Daum C."/>
            <person name="Ezra D."/>
            <person name="Gonzalez J.B."/>
            <person name="Henrissat B."/>
            <person name="Kuo A."/>
            <person name="Liang C."/>
            <person name="Lipzen A."/>
            <person name="Lutzoni F."/>
            <person name="Magnuson J."/>
            <person name="Mondo S."/>
            <person name="Nolan M."/>
            <person name="Ohm R."/>
            <person name="Pangilinan J."/>
            <person name="Park H.-J."/>
            <person name="Ramirez L."/>
            <person name="Alfaro M."/>
            <person name="Sun H."/>
            <person name="Tritt A."/>
            <person name="Yoshinaga Y."/>
            <person name="Zwiers L.-H."/>
            <person name="Turgeon B.G."/>
            <person name="Goodwin S.B."/>
            <person name="Spatafora J.W."/>
            <person name="Crous P.W."/>
            <person name="Grigoriev I.V."/>
        </authorList>
    </citation>
    <scope>NUCLEOTIDE SEQUENCE</scope>
    <source>
        <strain evidence="2">P77</strain>
    </source>
</reference>
<keyword evidence="1" id="KW-0472">Membrane</keyword>
<proteinExistence type="predicted"/>
<keyword evidence="1" id="KW-1133">Transmembrane helix</keyword>